<feature type="compositionally biased region" description="Polar residues" evidence="1">
    <location>
        <begin position="108"/>
        <end position="119"/>
    </location>
</feature>
<proteinExistence type="predicted"/>
<organism evidence="2 3">
    <name type="scientific">Cymbomonas tetramitiformis</name>
    <dbReference type="NCBI Taxonomy" id="36881"/>
    <lineage>
        <taxon>Eukaryota</taxon>
        <taxon>Viridiplantae</taxon>
        <taxon>Chlorophyta</taxon>
        <taxon>Pyramimonadophyceae</taxon>
        <taxon>Pyramimonadales</taxon>
        <taxon>Pyramimonadaceae</taxon>
        <taxon>Cymbomonas</taxon>
    </lineage>
</organism>
<keyword evidence="3" id="KW-1185">Reference proteome</keyword>
<reference evidence="2 3" key="1">
    <citation type="journal article" date="2015" name="Genome Biol. Evol.">
        <title>Comparative Genomics of a Bacterivorous Green Alga Reveals Evolutionary Causalities and Consequences of Phago-Mixotrophic Mode of Nutrition.</title>
        <authorList>
            <person name="Burns J.A."/>
            <person name="Paasch A."/>
            <person name="Narechania A."/>
            <person name="Kim E."/>
        </authorList>
    </citation>
    <scope>NUCLEOTIDE SEQUENCE [LARGE SCALE GENOMIC DNA]</scope>
    <source>
        <strain evidence="2 3">PLY_AMNH</strain>
    </source>
</reference>
<evidence type="ECO:0000313" key="2">
    <source>
        <dbReference type="EMBL" id="KAK3247482.1"/>
    </source>
</evidence>
<feature type="compositionally biased region" description="Low complexity" evidence="1">
    <location>
        <begin position="87"/>
        <end position="98"/>
    </location>
</feature>
<protein>
    <submittedName>
        <fullName evidence="2">Uncharacterized protein</fullName>
    </submittedName>
</protein>
<gene>
    <name evidence="2" type="ORF">CYMTET_43024</name>
</gene>
<dbReference type="EMBL" id="LGRX02028929">
    <property type="protein sequence ID" value="KAK3247482.1"/>
    <property type="molecule type" value="Genomic_DNA"/>
</dbReference>
<accession>A0AAE0C537</accession>
<evidence type="ECO:0000256" key="1">
    <source>
        <dbReference type="SAM" id="MobiDB-lite"/>
    </source>
</evidence>
<evidence type="ECO:0000313" key="3">
    <source>
        <dbReference type="Proteomes" id="UP001190700"/>
    </source>
</evidence>
<dbReference type="AlphaFoldDB" id="A0AAE0C537"/>
<comment type="caution">
    <text evidence="2">The sequence shown here is derived from an EMBL/GenBank/DDBJ whole genome shotgun (WGS) entry which is preliminary data.</text>
</comment>
<dbReference type="Proteomes" id="UP001190700">
    <property type="component" value="Unassembled WGS sequence"/>
</dbReference>
<name>A0AAE0C537_9CHLO</name>
<feature type="region of interest" description="Disordered" evidence="1">
    <location>
        <begin position="80"/>
        <end position="132"/>
    </location>
</feature>
<sequence>MVSIQAEPALGKTRTWTRSERGFHLDTRGRCTCDGPTPTWHLRADTAMFRDNVSLTAVGLPVVLLRETGWWHQLLKRRPTVRGEGSGSVRSTGSSTATQRGHLGSFRSGPTEQLRQLPSGSGHPKPAVANDGIGMASEMMGCKPPEGGHFSAHSIRKGAATCARAVGRAPEKVCLFGGGSQLRLVPAPSSIQQHRGTQPWTATSGADMHGDAGPLPFRLCLNSIIFAQWHMRICAQKKRLNWRGIDFSGFVKSESVTPIAVE</sequence>